<name>W1NYM7_AMBTC</name>
<reference evidence="2" key="1">
    <citation type="journal article" date="2013" name="Science">
        <title>The Amborella genome and the evolution of flowering plants.</title>
        <authorList>
            <consortium name="Amborella Genome Project"/>
        </authorList>
    </citation>
    <scope>NUCLEOTIDE SEQUENCE [LARGE SCALE GENOMIC DNA]</scope>
</reference>
<dbReference type="EMBL" id="KI394994">
    <property type="protein sequence ID" value="ERM99789.1"/>
    <property type="molecule type" value="Genomic_DNA"/>
</dbReference>
<dbReference type="AlphaFoldDB" id="W1NYM7"/>
<evidence type="ECO:0008006" key="3">
    <source>
        <dbReference type="Google" id="ProtNLM"/>
    </source>
</evidence>
<accession>W1NYM7</accession>
<sequence length="187" mass="21131">MHWKSQFMVAVDKLSKYVTFMAAPWHCFFRAGHCITIVLHPPGKMVRCRERYCERTHRSLHSKVLFDFMGTKLNSSTSNCPQTVGQTEGVNALLNELLQHLATDRQPLAPHDVALMAALRVPSWGLSDVKTHSPDLEEDQCQGGTPRLDPTVRWLVRSYLEEREVGTSQPDQGSYVLPCGLLKDISQ</sequence>
<dbReference type="Gramene" id="ERM99789">
    <property type="protein sequence ID" value="ERM99789"/>
    <property type="gene ID" value="AMTR_s00099p00153840"/>
</dbReference>
<dbReference type="Proteomes" id="UP000017836">
    <property type="component" value="Unassembled WGS sequence"/>
</dbReference>
<keyword evidence="2" id="KW-1185">Reference proteome</keyword>
<gene>
    <name evidence="1" type="ORF">AMTR_s00099p00153840</name>
</gene>
<proteinExistence type="predicted"/>
<dbReference type="HOGENOM" id="CLU_1449542_0_0_1"/>
<protein>
    <recommendedName>
        <fullName evidence="3">Integrase catalytic domain-containing protein</fullName>
    </recommendedName>
</protein>
<evidence type="ECO:0000313" key="1">
    <source>
        <dbReference type="EMBL" id="ERM99789.1"/>
    </source>
</evidence>
<evidence type="ECO:0000313" key="2">
    <source>
        <dbReference type="Proteomes" id="UP000017836"/>
    </source>
</evidence>
<organism evidence="1 2">
    <name type="scientific">Amborella trichopoda</name>
    <dbReference type="NCBI Taxonomy" id="13333"/>
    <lineage>
        <taxon>Eukaryota</taxon>
        <taxon>Viridiplantae</taxon>
        <taxon>Streptophyta</taxon>
        <taxon>Embryophyta</taxon>
        <taxon>Tracheophyta</taxon>
        <taxon>Spermatophyta</taxon>
        <taxon>Magnoliopsida</taxon>
        <taxon>Amborellales</taxon>
        <taxon>Amborellaceae</taxon>
        <taxon>Amborella</taxon>
    </lineage>
</organism>